<dbReference type="PANTHER" id="PTHR44942:SF4">
    <property type="entry name" value="METHYLTRANSFERASE TYPE 11 DOMAIN-CONTAINING PROTEIN"/>
    <property type="match status" value="1"/>
</dbReference>
<evidence type="ECO:0008006" key="6">
    <source>
        <dbReference type="Google" id="ProtNLM"/>
    </source>
</evidence>
<feature type="region of interest" description="Disordered" evidence="3">
    <location>
        <begin position="1"/>
        <end position="41"/>
    </location>
</feature>
<keyword evidence="1" id="KW-0489">Methyltransferase</keyword>
<keyword evidence="2" id="KW-0808">Transferase</keyword>
<accession>A0A6A6PUN6</accession>
<dbReference type="GO" id="GO:0032259">
    <property type="term" value="P:methylation"/>
    <property type="evidence" value="ECO:0007669"/>
    <property type="project" value="UniProtKB-KW"/>
</dbReference>
<evidence type="ECO:0000313" key="5">
    <source>
        <dbReference type="Proteomes" id="UP000799767"/>
    </source>
</evidence>
<evidence type="ECO:0000256" key="3">
    <source>
        <dbReference type="SAM" id="MobiDB-lite"/>
    </source>
</evidence>
<dbReference type="SUPFAM" id="SSF53335">
    <property type="entry name" value="S-adenosyl-L-methionine-dependent methyltransferases"/>
    <property type="match status" value="1"/>
</dbReference>
<dbReference type="Proteomes" id="UP000799767">
    <property type="component" value="Unassembled WGS sequence"/>
</dbReference>
<dbReference type="InterPro" id="IPR051052">
    <property type="entry name" value="Diverse_substrate_MTase"/>
</dbReference>
<evidence type="ECO:0000256" key="2">
    <source>
        <dbReference type="ARBA" id="ARBA00022679"/>
    </source>
</evidence>
<dbReference type="GeneID" id="54470250"/>
<organism evidence="4 5">
    <name type="scientific">Neohortaea acidophila</name>
    <dbReference type="NCBI Taxonomy" id="245834"/>
    <lineage>
        <taxon>Eukaryota</taxon>
        <taxon>Fungi</taxon>
        <taxon>Dikarya</taxon>
        <taxon>Ascomycota</taxon>
        <taxon>Pezizomycotina</taxon>
        <taxon>Dothideomycetes</taxon>
        <taxon>Dothideomycetidae</taxon>
        <taxon>Mycosphaerellales</taxon>
        <taxon>Teratosphaeriaceae</taxon>
        <taxon>Neohortaea</taxon>
    </lineage>
</organism>
<reference evidence="4" key="1">
    <citation type="journal article" date="2020" name="Stud. Mycol.">
        <title>101 Dothideomycetes genomes: a test case for predicting lifestyles and emergence of pathogens.</title>
        <authorList>
            <person name="Haridas S."/>
            <person name="Albert R."/>
            <person name="Binder M."/>
            <person name="Bloem J."/>
            <person name="Labutti K."/>
            <person name="Salamov A."/>
            <person name="Andreopoulos B."/>
            <person name="Baker S."/>
            <person name="Barry K."/>
            <person name="Bills G."/>
            <person name="Bluhm B."/>
            <person name="Cannon C."/>
            <person name="Castanera R."/>
            <person name="Culley D."/>
            <person name="Daum C."/>
            <person name="Ezra D."/>
            <person name="Gonzalez J."/>
            <person name="Henrissat B."/>
            <person name="Kuo A."/>
            <person name="Liang C."/>
            <person name="Lipzen A."/>
            <person name="Lutzoni F."/>
            <person name="Magnuson J."/>
            <person name="Mondo S."/>
            <person name="Nolan M."/>
            <person name="Ohm R."/>
            <person name="Pangilinan J."/>
            <person name="Park H.-J."/>
            <person name="Ramirez L."/>
            <person name="Alfaro M."/>
            <person name="Sun H."/>
            <person name="Tritt A."/>
            <person name="Yoshinaga Y."/>
            <person name="Zwiers L.-H."/>
            <person name="Turgeon B."/>
            <person name="Goodwin S."/>
            <person name="Spatafora J."/>
            <person name="Crous P."/>
            <person name="Grigoriev I."/>
        </authorList>
    </citation>
    <scope>NUCLEOTIDE SEQUENCE</scope>
    <source>
        <strain evidence="4">CBS 113389</strain>
    </source>
</reference>
<gene>
    <name evidence="4" type="ORF">BDY17DRAFT_116001</name>
</gene>
<name>A0A6A6PUN6_9PEZI</name>
<protein>
    <recommendedName>
        <fullName evidence="6">Methyltransferase type 11 domain-containing protein</fullName>
    </recommendedName>
</protein>
<evidence type="ECO:0000313" key="4">
    <source>
        <dbReference type="EMBL" id="KAF2483810.1"/>
    </source>
</evidence>
<dbReference type="RefSeq" id="XP_033590380.1">
    <property type="nucleotide sequence ID" value="XM_033729248.1"/>
</dbReference>
<dbReference type="Gene3D" id="3.40.50.150">
    <property type="entry name" value="Vaccinia Virus protein VP39"/>
    <property type="match status" value="1"/>
</dbReference>
<dbReference type="EMBL" id="MU001634">
    <property type="protein sequence ID" value="KAF2483810.1"/>
    <property type="molecule type" value="Genomic_DNA"/>
</dbReference>
<sequence>MSPAATDHPALPKLGIPNGKPVDMDSKLASPTDSENAEKEMNALDTRMNGTTLEIKTGEASKDPLMHDAVNSAGPTFNDDPLSATALISPLHTVNWETASYFTPRRATVNTIDGALGSPSGRAPVNKWEAFKRTGPHYPPSLEKMVMDYHHRHSKSWQLAHDMGAGSGLYSPILAKYFRHVHISDPSSTGLSKSRTAMTLWSGENKRSRGRFTFSNGKPEQGHEASADRTVDLAIMVEGAHFTNADTMVRSAAQSLSSSGTLALVSYHPVCRITGNPRANEALQRLFAAWGSQPWDVVCGDARGQKQFSQGLDFVPLPAELFDISKTRRITINTQNKGSAAFQVPGAPIVDVSDSRVHPSERRQDFSSENADDQAKGWRQEVGPEFFRSMTAALIGPMGVQRYEEDFKKIGDIIHETSPNGILVTVEWTVAIVLATRR</sequence>
<keyword evidence="5" id="KW-1185">Reference proteome</keyword>
<proteinExistence type="predicted"/>
<dbReference type="PANTHER" id="PTHR44942">
    <property type="entry name" value="METHYLTRANSF_11 DOMAIN-CONTAINING PROTEIN"/>
    <property type="match status" value="1"/>
</dbReference>
<dbReference type="OrthoDB" id="10027013at2759"/>
<dbReference type="AlphaFoldDB" id="A0A6A6PUN6"/>
<dbReference type="GO" id="GO:0008168">
    <property type="term" value="F:methyltransferase activity"/>
    <property type="evidence" value="ECO:0007669"/>
    <property type="project" value="UniProtKB-KW"/>
</dbReference>
<evidence type="ECO:0000256" key="1">
    <source>
        <dbReference type="ARBA" id="ARBA00022603"/>
    </source>
</evidence>
<dbReference type="InterPro" id="IPR029063">
    <property type="entry name" value="SAM-dependent_MTases_sf"/>
</dbReference>
<feature type="compositionally biased region" description="Basic and acidic residues" evidence="3">
    <location>
        <begin position="353"/>
        <end position="366"/>
    </location>
</feature>
<feature type="region of interest" description="Disordered" evidence="3">
    <location>
        <begin position="353"/>
        <end position="377"/>
    </location>
</feature>